<evidence type="ECO:0000313" key="1">
    <source>
        <dbReference type="EMBL" id="ADQ53971.1"/>
    </source>
</evidence>
<sequence>MFWLSLPQVKGSKKEICWRIVGSNTPPLSWQKSMMSGKKLTRLELFNVRTRPAFLQSPHSPSLIIKGRVESSACG</sequence>
<geneLocation type="plasmid" evidence="1">
    <name>pVH1</name>
</geneLocation>
<name>E5G5P2_VIBHA</name>
<protein>
    <submittedName>
        <fullName evidence="1">Phosphoenolpyruvate synthase</fullName>
    </submittedName>
</protein>
<organism evidence="1">
    <name type="scientific">Vibrio harveyi</name>
    <name type="common">Beneckea harveyi</name>
    <dbReference type="NCBI Taxonomy" id="669"/>
    <lineage>
        <taxon>Bacteria</taxon>
        <taxon>Pseudomonadati</taxon>
        <taxon>Pseudomonadota</taxon>
        <taxon>Gammaproteobacteria</taxon>
        <taxon>Vibrionales</taxon>
        <taxon>Vibrionaceae</taxon>
        <taxon>Vibrio</taxon>
    </lineage>
</organism>
<accession>E5G5P2</accession>
<keyword evidence="1" id="KW-0670">Pyruvate</keyword>
<dbReference type="EMBL" id="HM752271">
    <property type="protein sequence ID" value="ADQ53971.1"/>
    <property type="molecule type" value="Genomic_DNA"/>
</dbReference>
<proteinExistence type="predicted"/>
<dbReference type="AlphaFoldDB" id="E5G5P2"/>
<keyword evidence="1" id="KW-0614">Plasmid</keyword>
<reference evidence="1" key="1">
    <citation type="submission" date="2010-07" db="EMBL/GenBank/DDBJ databases">
        <title>Gene structure and function analysis of the virulence-related plasmid pVH1 from Vibrio harveyi VIB645.</title>
        <authorList>
            <person name="Hou X."/>
            <person name="Sun J."/>
            <person name="Sun B."/>
            <person name="Liu J."/>
            <person name="Zhang X."/>
        </authorList>
    </citation>
    <scope>NUCLEOTIDE SEQUENCE</scope>
    <source>
        <strain evidence="1">VIB645</strain>
        <plasmid evidence="1">pVH1</plasmid>
    </source>
</reference>